<accession>A0A9P4IA42</accession>
<protein>
    <submittedName>
        <fullName evidence="1">Uncharacterized protein</fullName>
    </submittedName>
</protein>
<organism evidence="1 2">
    <name type="scientific">Rhizodiscina lignyota</name>
    <dbReference type="NCBI Taxonomy" id="1504668"/>
    <lineage>
        <taxon>Eukaryota</taxon>
        <taxon>Fungi</taxon>
        <taxon>Dikarya</taxon>
        <taxon>Ascomycota</taxon>
        <taxon>Pezizomycotina</taxon>
        <taxon>Dothideomycetes</taxon>
        <taxon>Pleosporomycetidae</taxon>
        <taxon>Aulographales</taxon>
        <taxon>Rhizodiscinaceae</taxon>
        <taxon>Rhizodiscina</taxon>
    </lineage>
</organism>
<dbReference type="Proteomes" id="UP000799772">
    <property type="component" value="Unassembled WGS sequence"/>
</dbReference>
<evidence type="ECO:0000313" key="2">
    <source>
        <dbReference type="Proteomes" id="UP000799772"/>
    </source>
</evidence>
<proteinExistence type="predicted"/>
<dbReference type="EMBL" id="ML978127">
    <property type="protein sequence ID" value="KAF2098046.1"/>
    <property type="molecule type" value="Genomic_DNA"/>
</dbReference>
<sequence length="89" mass="10093">MSQQTTKRVILTGAIAAITIVGAYTGATIKTDNEKQTTRKKFEEATPEQMIEQLERAKSQLLYQRGELEKKIRQLHERQKARNTSGSES</sequence>
<name>A0A9P4IA42_9PEZI</name>
<keyword evidence="2" id="KW-1185">Reference proteome</keyword>
<dbReference type="OrthoDB" id="5428081at2759"/>
<gene>
    <name evidence="1" type="ORF">NA57DRAFT_76843</name>
</gene>
<evidence type="ECO:0000313" key="1">
    <source>
        <dbReference type="EMBL" id="KAF2098046.1"/>
    </source>
</evidence>
<reference evidence="1" key="1">
    <citation type="journal article" date="2020" name="Stud. Mycol.">
        <title>101 Dothideomycetes genomes: a test case for predicting lifestyles and emergence of pathogens.</title>
        <authorList>
            <person name="Haridas S."/>
            <person name="Albert R."/>
            <person name="Binder M."/>
            <person name="Bloem J."/>
            <person name="Labutti K."/>
            <person name="Salamov A."/>
            <person name="Andreopoulos B."/>
            <person name="Baker S."/>
            <person name="Barry K."/>
            <person name="Bills G."/>
            <person name="Bluhm B."/>
            <person name="Cannon C."/>
            <person name="Castanera R."/>
            <person name="Culley D."/>
            <person name="Daum C."/>
            <person name="Ezra D."/>
            <person name="Gonzalez J."/>
            <person name="Henrissat B."/>
            <person name="Kuo A."/>
            <person name="Liang C."/>
            <person name="Lipzen A."/>
            <person name="Lutzoni F."/>
            <person name="Magnuson J."/>
            <person name="Mondo S."/>
            <person name="Nolan M."/>
            <person name="Ohm R."/>
            <person name="Pangilinan J."/>
            <person name="Park H.-J."/>
            <person name="Ramirez L."/>
            <person name="Alfaro M."/>
            <person name="Sun H."/>
            <person name="Tritt A."/>
            <person name="Yoshinaga Y."/>
            <person name="Zwiers L.-H."/>
            <person name="Turgeon B."/>
            <person name="Goodwin S."/>
            <person name="Spatafora J."/>
            <person name="Crous P."/>
            <person name="Grigoriev I."/>
        </authorList>
    </citation>
    <scope>NUCLEOTIDE SEQUENCE</scope>
    <source>
        <strain evidence="1">CBS 133067</strain>
    </source>
</reference>
<dbReference type="AlphaFoldDB" id="A0A9P4IA42"/>
<comment type="caution">
    <text evidence="1">The sequence shown here is derived from an EMBL/GenBank/DDBJ whole genome shotgun (WGS) entry which is preliminary data.</text>
</comment>